<dbReference type="GO" id="GO:0004674">
    <property type="term" value="F:protein serine/threonine kinase activity"/>
    <property type="evidence" value="ECO:0007669"/>
    <property type="project" value="UniProtKB-KW"/>
</dbReference>
<organism evidence="8 9">
    <name type="scientific">Leersia perrieri</name>
    <dbReference type="NCBI Taxonomy" id="77586"/>
    <lineage>
        <taxon>Eukaryota</taxon>
        <taxon>Viridiplantae</taxon>
        <taxon>Streptophyta</taxon>
        <taxon>Embryophyta</taxon>
        <taxon>Tracheophyta</taxon>
        <taxon>Spermatophyta</taxon>
        <taxon>Magnoliopsida</taxon>
        <taxon>Liliopsida</taxon>
        <taxon>Poales</taxon>
        <taxon>Poaceae</taxon>
        <taxon>BOP clade</taxon>
        <taxon>Oryzoideae</taxon>
        <taxon>Oryzeae</taxon>
        <taxon>Oryzinae</taxon>
        <taxon>Leersia</taxon>
    </lineage>
</organism>
<dbReference type="GO" id="GO:0005524">
    <property type="term" value="F:ATP binding"/>
    <property type="evidence" value="ECO:0007669"/>
    <property type="project" value="UniProtKB-UniRule"/>
</dbReference>
<dbReference type="GO" id="GO:0005886">
    <property type="term" value="C:plasma membrane"/>
    <property type="evidence" value="ECO:0007669"/>
    <property type="project" value="TreeGrafter"/>
</dbReference>
<dbReference type="PROSITE" id="PS00108">
    <property type="entry name" value="PROTEIN_KINASE_ST"/>
    <property type="match status" value="1"/>
</dbReference>
<dbReference type="Pfam" id="PF07714">
    <property type="entry name" value="PK_Tyr_Ser-Thr"/>
    <property type="match status" value="4"/>
</dbReference>
<evidence type="ECO:0000259" key="7">
    <source>
        <dbReference type="PROSITE" id="PS50011"/>
    </source>
</evidence>
<reference evidence="8 9" key="1">
    <citation type="submission" date="2012-08" db="EMBL/GenBank/DDBJ databases">
        <title>Oryza genome evolution.</title>
        <authorList>
            <person name="Wing R.A."/>
        </authorList>
    </citation>
    <scope>NUCLEOTIDE SEQUENCE</scope>
</reference>
<feature type="domain" description="Protein kinase" evidence="7">
    <location>
        <begin position="772"/>
        <end position="1040"/>
    </location>
</feature>
<dbReference type="SUPFAM" id="SSF56112">
    <property type="entry name" value="Protein kinase-like (PK-like)"/>
    <property type="match status" value="5"/>
</dbReference>
<dbReference type="eggNOG" id="ENOG502QTCP">
    <property type="taxonomic scope" value="Eukaryota"/>
</dbReference>
<dbReference type="Gene3D" id="3.30.200.20">
    <property type="entry name" value="Phosphorylase Kinase, domain 1"/>
    <property type="match status" value="4"/>
</dbReference>
<dbReference type="FunFam" id="1.10.510.10:FF:000474">
    <property type="entry name" value="Wall-associated receptor kinase 3"/>
    <property type="match status" value="1"/>
</dbReference>
<dbReference type="InterPro" id="IPR011009">
    <property type="entry name" value="Kinase-like_dom_sf"/>
</dbReference>
<reference evidence="8" key="3">
    <citation type="submission" date="2015-04" db="UniProtKB">
        <authorList>
            <consortium name="EnsemblPlants"/>
        </authorList>
    </citation>
    <scope>IDENTIFICATION</scope>
</reference>
<evidence type="ECO:0000256" key="4">
    <source>
        <dbReference type="ARBA" id="ARBA00022777"/>
    </source>
</evidence>
<feature type="domain" description="Protein kinase" evidence="7">
    <location>
        <begin position="1089"/>
        <end position="1340"/>
    </location>
</feature>
<dbReference type="PANTHER" id="PTHR27005">
    <property type="entry name" value="WALL-ASSOCIATED RECEPTOR KINASE-LIKE 21"/>
    <property type="match status" value="1"/>
</dbReference>
<dbReference type="InterPro" id="IPR045274">
    <property type="entry name" value="WAK-like"/>
</dbReference>
<keyword evidence="1" id="KW-0723">Serine/threonine-protein kinase</keyword>
<feature type="domain" description="Protein kinase" evidence="7">
    <location>
        <begin position="360"/>
        <end position="632"/>
    </location>
</feature>
<sequence>MASFVLIAGSAMMPDRNFTEHEIERITSGYTTLIGKGGFGEVYIGVLDNDDIVAVKRYIRGDLIQEFMEEVRIHSQIDHKNIVKLIGYCRGENTLIIVTEYISNGNLEDTLHNSDDSIPFDMRLGIAIGVKTRSISLIEIFTTAFAKGKDFSELFDAGIVSQSNIKILEDIAKLATKCLNLDVKKRPTMNDVTERLLVHRKALRGGDGNIGHRLFWRTQNEVEARHQESTNSFDHTNSITHDSGISKRNIGHANSVNSERTEEWWIQERISSVCYTSSVLCNFGISKRYVGLRNMDNSKILAKRWSHERNSSVSPTNSIMCPFGISKRNVGLANANKSEILAKLGNVRIFTKRELIEITENYSYLLGKGICSNFYKGTLDDNMLVLVEKYNDKANIEEFCNAVVILSEIVHKNIIKVFGYCFEDDIPFLVYEYSTNGNLYEILHGGQDFPLDLRFKIAIKTAEALEHLHTSSTGVIRHGSVMPSHILLDDNFMPKLAGFSFARRLTGHNKWTKSVKRHTSYTDPFFLNTGIVTVESDMYSFGILLLELITRKEHKCDNHLLCGRTHYCGLSLQFKRAYQKKGTTKAMLDKGITAEEDVAVLDTIGKLGLLCCNLDHAERLQSAGVAKRLEKLRRSWRSVRQRRRGPQVKDAMATGVAHLEGENDWIFNNRSLSPAQRFGDIKDELSVWKLSSWLRLLNQSNLLQDLGEELELPTLIDGELHRSEIHPPACCADSCWYKLEFLENMCAVRDIRDNNNDDIRNFTEDEIETITSSYSTLIGKGGFGEVYRGVLDNDDLVAVKRYIRGDLIQEFMEEVRIHSQIDHKNVVKLIGYCRGEDTLVMVTEYISEGNLEDILHNRKVAMPLDTRLGIAIGCAKALNYMHSMHLSTDSLVCHGDIKPANILLDDNLTAKLSDFGVSRLLLGGTTRHTVNVKGSIDYMDPMYRRDGCLTSKNDVYSFGIVLMELISRKRVNEGKASLIYTFEAFFQGRVPLMEVFDGEIVNEGNLEALESIGKLANKCADWNIKNRPKMSVVVEQLLKLWESLRGGQGLLKMSLAVFKRITLNSTIQTKLQNTKVEAFSAGKLVRVTQNYSCLLGEDSFHEYYKGTLEDNTLVAVATYKLLPTVAFIHPVMIMSQIVHKNIIKLLGYCFEDYCPILVFEYAFASERCLTDILHGNKDHLPLELRLKIAVQTAEALAYIQSPSTGVSHHDTAVPSNIILDDNLIPKVTGYLLLLERKKMFKDMADYVHYMDPESVKSAVYSFGIVLMELISRKKPVYDKGCRLIDKFITDNSRKEMFDKDILSEDSFVVLEGIGQLAVKCTSKLVDKRPTMKQVAEYLEITRRHWKKHIAERARSATSCSEAEAAIAVGISGDEASELMTIMTSEISVKMRLKQLLAAIPLSSAKVALGEVYRGVLDNDDLVAVKRYIRGDLIQEFMEAVRIHSQINHKNIVKLIGYYEYLTTKISDFGLSRLLSDGCLTPRSDVYSFGVVLLELITRKRLRELFDDEIVNEGNMEALETIGKSANKCLTSRKHSAWKQRSSLAGIVSEDCSLDCTSISIHPITRNWSQRPPSYGSVSTSNIILDDNFNPKVTGYMAKWTGLTD</sequence>
<evidence type="ECO:0000256" key="1">
    <source>
        <dbReference type="ARBA" id="ARBA00022527"/>
    </source>
</evidence>
<evidence type="ECO:0000256" key="2">
    <source>
        <dbReference type="ARBA" id="ARBA00022679"/>
    </source>
</evidence>
<dbReference type="Proteomes" id="UP000032180">
    <property type="component" value="Chromosome 11"/>
</dbReference>
<dbReference type="EnsemblPlants" id="LPERR11G13450.1">
    <property type="protein sequence ID" value="LPERR11G13450.1"/>
    <property type="gene ID" value="LPERR11G13450"/>
</dbReference>
<evidence type="ECO:0000256" key="5">
    <source>
        <dbReference type="ARBA" id="ARBA00022840"/>
    </source>
</evidence>
<dbReference type="InterPro" id="IPR017441">
    <property type="entry name" value="Protein_kinase_ATP_BS"/>
</dbReference>
<reference evidence="9" key="2">
    <citation type="submission" date="2013-12" db="EMBL/GenBank/DDBJ databases">
        <authorList>
            <person name="Yu Y."/>
            <person name="Lee S."/>
            <person name="de Baynast K."/>
            <person name="Wissotski M."/>
            <person name="Liu L."/>
            <person name="Talag J."/>
            <person name="Goicoechea J."/>
            <person name="Angelova A."/>
            <person name="Jetty R."/>
            <person name="Kudrna D."/>
            <person name="Golser W."/>
            <person name="Rivera L."/>
            <person name="Zhang J."/>
            <person name="Wing R."/>
        </authorList>
    </citation>
    <scope>NUCLEOTIDE SEQUENCE</scope>
</reference>
<name>A0A0D9XT48_9ORYZ</name>
<keyword evidence="4" id="KW-0418">Kinase</keyword>
<dbReference type="STRING" id="77586.A0A0D9XT48"/>
<keyword evidence="3 6" id="KW-0547">Nucleotide-binding</keyword>
<dbReference type="GO" id="GO:0007166">
    <property type="term" value="P:cell surface receptor signaling pathway"/>
    <property type="evidence" value="ECO:0007669"/>
    <property type="project" value="InterPro"/>
</dbReference>
<dbReference type="InterPro" id="IPR000719">
    <property type="entry name" value="Prot_kinase_dom"/>
</dbReference>
<dbReference type="HOGENOM" id="CLU_005290_0_0_1"/>
<evidence type="ECO:0000313" key="9">
    <source>
        <dbReference type="Proteomes" id="UP000032180"/>
    </source>
</evidence>
<evidence type="ECO:0000256" key="3">
    <source>
        <dbReference type="ARBA" id="ARBA00022741"/>
    </source>
</evidence>
<evidence type="ECO:0000313" key="8">
    <source>
        <dbReference type="EnsemblPlants" id="LPERR11G13450.1"/>
    </source>
</evidence>
<dbReference type="PANTHER" id="PTHR27005:SF87">
    <property type="entry name" value="OS11G0556600 PROTEIN"/>
    <property type="match status" value="1"/>
</dbReference>
<keyword evidence="5 6" id="KW-0067">ATP-binding</keyword>
<feature type="binding site" evidence="6">
    <location>
        <position position="800"/>
    </location>
    <ligand>
        <name>ATP</name>
        <dbReference type="ChEBI" id="CHEBI:30616"/>
    </ligand>
</feature>
<keyword evidence="9" id="KW-1185">Reference proteome</keyword>
<dbReference type="PROSITE" id="PS00107">
    <property type="entry name" value="PROTEIN_KINASE_ATP"/>
    <property type="match status" value="1"/>
</dbReference>
<proteinExistence type="predicted"/>
<protein>
    <recommendedName>
        <fullName evidence="7">Protein kinase domain-containing protein</fullName>
    </recommendedName>
</protein>
<dbReference type="InterPro" id="IPR008271">
    <property type="entry name" value="Ser/Thr_kinase_AS"/>
</dbReference>
<dbReference type="Gene3D" id="1.10.510.10">
    <property type="entry name" value="Transferase(Phosphotransferase) domain 1"/>
    <property type="match status" value="5"/>
</dbReference>
<dbReference type="SMART" id="SM00220">
    <property type="entry name" value="S_TKc"/>
    <property type="match status" value="1"/>
</dbReference>
<dbReference type="Gramene" id="LPERR11G13450.1">
    <property type="protein sequence ID" value="LPERR11G13450.1"/>
    <property type="gene ID" value="LPERR11G13450"/>
</dbReference>
<dbReference type="PROSITE" id="PS50011">
    <property type="entry name" value="PROTEIN_KINASE_DOM"/>
    <property type="match status" value="4"/>
</dbReference>
<evidence type="ECO:0000256" key="6">
    <source>
        <dbReference type="PROSITE-ProRule" id="PRU10141"/>
    </source>
</evidence>
<feature type="domain" description="Protein kinase" evidence="7">
    <location>
        <begin position="28"/>
        <end position="365"/>
    </location>
</feature>
<keyword evidence="2" id="KW-0808">Transferase</keyword>
<dbReference type="InterPro" id="IPR001245">
    <property type="entry name" value="Ser-Thr/Tyr_kinase_cat_dom"/>
</dbReference>
<accession>A0A0D9XT48</accession>
<dbReference type="FunFam" id="3.30.200.20:FF:000337">
    <property type="entry name" value="Wall-associated receptor kinase 3"/>
    <property type="match status" value="1"/>
</dbReference>